<evidence type="ECO:0000313" key="2">
    <source>
        <dbReference type="Proteomes" id="UP000662783"/>
    </source>
</evidence>
<dbReference type="Proteomes" id="UP000662783">
    <property type="component" value="Chromosome"/>
</dbReference>
<keyword evidence="2" id="KW-1185">Reference proteome</keyword>
<sequence length="102" mass="12310">MKITEYTYCNFEPGQDNTKNLTCEKFTVSELKTIQEEEAIGWHKTIKIYKCRKCNNYWKIFEEYDSHHGYVREALKLNEKAMIWNEQQDFNTSEIIEFLPEA</sequence>
<gene>
    <name evidence="1" type="ORF">JR347_07875</name>
</gene>
<dbReference type="AlphaFoldDB" id="A0A974WKQ7"/>
<dbReference type="RefSeq" id="WP_205723505.1">
    <property type="nucleotide sequence ID" value="NZ_CP070608.1"/>
</dbReference>
<proteinExistence type="predicted"/>
<reference evidence="1" key="1">
    <citation type="submission" date="2021-02" db="EMBL/GenBank/DDBJ databases">
        <title>Fulvivirga sp. S481 isolated from sea water.</title>
        <authorList>
            <person name="Bae S.S."/>
            <person name="Baek K."/>
        </authorList>
    </citation>
    <scope>NUCLEOTIDE SEQUENCE</scope>
    <source>
        <strain evidence="1">S481</strain>
    </source>
</reference>
<dbReference type="EMBL" id="CP070608">
    <property type="protein sequence ID" value="QSE98992.1"/>
    <property type="molecule type" value="Genomic_DNA"/>
</dbReference>
<organism evidence="1 2">
    <name type="scientific">Fulvivirga lutea</name>
    <dbReference type="NCBI Taxonomy" id="2810512"/>
    <lineage>
        <taxon>Bacteria</taxon>
        <taxon>Pseudomonadati</taxon>
        <taxon>Bacteroidota</taxon>
        <taxon>Cytophagia</taxon>
        <taxon>Cytophagales</taxon>
        <taxon>Fulvivirgaceae</taxon>
        <taxon>Fulvivirga</taxon>
    </lineage>
</organism>
<protein>
    <submittedName>
        <fullName evidence="1">Uncharacterized protein</fullName>
    </submittedName>
</protein>
<accession>A0A974WKQ7</accession>
<evidence type="ECO:0000313" key="1">
    <source>
        <dbReference type="EMBL" id="QSE98992.1"/>
    </source>
</evidence>
<name>A0A974WKQ7_9BACT</name>
<dbReference type="KEGG" id="fuv:JR347_07875"/>